<evidence type="ECO:0000256" key="17">
    <source>
        <dbReference type="PIRSR" id="PIRSR606539-3"/>
    </source>
</evidence>
<protein>
    <recommendedName>
        <fullName evidence="18">Phospholipid-transporting ATPase</fullName>
        <ecNumber evidence="18">7.6.2.1</ecNumber>
    </recommendedName>
</protein>
<feature type="transmembrane region" description="Helical" evidence="18">
    <location>
        <begin position="960"/>
        <end position="982"/>
    </location>
</feature>
<feature type="binding site" evidence="16">
    <location>
        <position position="602"/>
    </location>
    <ligand>
        <name>ATP</name>
        <dbReference type="ChEBI" id="CHEBI:30616"/>
    </ligand>
</feature>
<dbReference type="NCBIfam" id="TIGR01652">
    <property type="entry name" value="ATPase-Plipid"/>
    <property type="match status" value="1"/>
</dbReference>
<gene>
    <name evidence="22" type="ORF">CYMTET_18832</name>
</gene>
<dbReference type="GO" id="GO:0140326">
    <property type="term" value="F:ATPase-coupled intramembrane lipid transporter activity"/>
    <property type="evidence" value="ECO:0007669"/>
    <property type="project" value="UniProtKB-EC"/>
</dbReference>
<evidence type="ECO:0000256" key="6">
    <source>
        <dbReference type="ARBA" id="ARBA00022692"/>
    </source>
</evidence>
<dbReference type="SUPFAM" id="SSF56784">
    <property type="entry name" value="HAD-like"/>
    <property type="match status" value="1"/>
</dbReference>
<comment type="similarity">
    <text evidence="3 18">Belongs to the cation transport ATPase (P-type) (TC 3.A.3) family. Type IV subfamily.</text>
</comment>
<dbReference type="Proteomes" id="UP001190700">
    <property type="component" value="Unassembled WGS sequence"/>
</dbReference>
<keyword evidence="23" id="KW-1185">Reference proteome</keyword>
<feature type="binding site" evidence="16">
    <location>
        <position position="389"/>
    </location>
    <ligand>
        <name>ATP</name>
        <dbReference type="ChEBI" id="CHEBI:30616"/>
    </ligand>
</feature>
<feature type="transmembrane region" description="Helical" evidence="18">
    <location>
        <begin position="994"/>
        <end position="1017"/>
    </location>
</feature>
<dbReference type="PROSITE" id="PS00154">
    <property type="entry name" value="ATPASE_E1_E2"/>
    <property type="match status" value="1"/>
</dbReference>
<dbReference type="InterPro" id="IPR032630">
    <property type="entry name" value="P_typ_ATPase_c"/>
</dbReference>
<dbReference type="GO" id="GO:0005886">
    <property type="term" value="C:plasma membrane"/>
    <property type="evidence" value="ECO:0007669"/>
    <property type="project" value="UniProtKB-SubCell"/>
</dbReference>
<evidence type="ECO:0000259" key="20">
    <source>
        <dbReference type="Pfam" id="PF16209"/>
    </source>
</evidence>
<evidence type="ECO:0000256" key="11">
    <source>
        <dbReference type="ARBA" id="ARBA00022967"/>
    </source>
</evidence>
<name>A0AAE0L5V2_9CHLO</name>
<keyword evidence="7 17" id="KW-0479">Metal-binding</keyword>
<dbReference type="PANTHER" id="PTHR24092:SF180">
    <property type="entry name" value="PHOSPHOLIPID-TRANSPORTING ATPASE DNF1-RELATED"/>
    <property type="match status" value="1"/>
</dbReference>
<dbReference type="Gene3D" id="2.70.150.10">
    <property type="entry name" value="Calcium-transporting ATPase, cytoplasmic transduction domain A"/>
    <property type="match status" value="1"/>
</dbReference>
<comment type="caution">
    <text evidence="22">The sequence shown here is derived from an EMBL/GenBank/DDBJ whole genome shotgun (WGS) entry which is preliminary data.</text>
</comment>
<dbReference type="SUPFAM" id="SSF81665">
    <property type="entry name" value="Calcium ATPase, transmembrane domain M"/>
    <property type="match status" value="1"/>
</dbReference>
<evidence type="ECO:0000256" key="4">
    <source>
        <dbReference type="ARBA" id="ARBA00022448"/>
    </source>
</evidence>
<evidence type="ECO:0000256" key="5">
    <source>
        <dbReference type="ARBA" id="ARBA00022475"/>
    </source>
</evidence>
<dbReference type="SFLD" id="SFLDS00003">
    <property type="entry name" value="Haloacid_Dehalogenase"/>
    <property type="match status" value="1"/>
</dbReference>
<evidence type="ECO:0000256" key="15">
    <source>
        <dbReference type="PIRSR" id="PIRSR606539-1"/>
    </source>
</evidence>
<feature type="binding site" evidence="16">
    <location>
        <position position="682"/>
    </location>
    <ligand>
        <name>ATP</name>
        <dbReference type="ChEBI" id="CHEBI:30616"/>
    </ligand>
</feature>
<dbReference type="Pfam" id="PF16209">
    <property type="entry name" value="PhoLip_ATPase_N"/>
    <property type="match status" value="1"/>
</dbReference>
<feature type="active site" description="4-aspartylphosphate intermediate" evidence="15">
    <location>
        <position position="388"/>
    </location>
</feature>
<dbReference type="FunFam" id="3.40.50.1000:FF:000014">
    <property type="entry name" value="Phospholipid-transporting ATPase"/>
    <property type="match status" value="1"/>
</dbReference>
<dbReference type="GO" id="GO:0000287">
    <property type="term" value="F:magnesium ion binding"/>
    <property type="evidence" value="ECO:0007669"/>
    <property type="project" value="UniProtKB-UniRule"/>
</dbReference>
<reference evidence="22 23" key="1">
    <citation type="journal article" date="2015" name="Genome Biol. Evol.">
        <title>Comparative Genomics of a Bacterivorous Green Alga Reveals Evolutionary Causalities and Consequences of Phago-Mixotrophic Mode of Nutrition.</title>
        <authorList>
            <person name="Burns J.A."/>
            <person name="Paasch A."/>
            <person name="Narechania A."/>
            <person name="Kim E."/>
        </authorList>
    </citation>
    <scope>NUCLEOTIDE SEQUENCE [LARGE SCALE GENOMIC DNA]</scope>
    <source>
        <strain evidence="22 23">PLY_AMNH</strain>
    </source>
</reference>
<evidence type="ECO:0000313" key="23">
    <source>
        <dbReference type="Proteomes" id="UP001190700"/>
    </source>
</evidence>
<evidence type="ECO:0000256" key="13">
    <source>
        <dbReference type="ARBA" id="ARBA00023136"/>
    </source>
</evidence>
<evidence type="ECO:0000256" key="9">
    <source>
        <dbReference type="ARBA" id="ARBA00022840"/>
    </source>
</evidence>
<dbReference type="Gene3D" id="3.40.1110.10">
    <property type="entry name" value="Calcium-transporting ATPase, cytoplasmic domain N"/>
    <property type="match status" value="1"/>
</dbReference>
<feature type="binding site" evidence="17">
    <location>
        <position position="390"/>
    </location>
    <ligand>
        <name>Mg(2+)</name>
        <dbReference type="ChEBI" id="CHEBI:18420"/>
    </ligand>
</feature>
<feature type="binding site" evidence="16">
    <location>
        <position position="823"/>
    </location>
    <ligand>
        <name>ATP</name>
        <dbReference type="ChEBI" id="CHEBI:30616"/>
    </ligand>
</feature>
<feature type="binding site" evidence="16">
    <location>
        <position position="683"/>
    </location>
    <ligand>
        <name>ATP</name>
        <dbReference type="ChEBI" id="CHEBI:30616"/>
    </ligand>
</feature>
<dbReference type="SFLD" id="SFLDF00027">
    <property type="entry name" value="p-type_atpase"/>
    <property type="match status" value="1"/>
</dbReference>
<organism evidence="22 23">
    <name type="scientific">Cymbomonas tetramitiformis</name>
    <dbReference type="NCBI Taxonomy" id="36881"/>
    <lineage>
        <taxon>Eukaryota</taxon>
        <taxon>Viridiplantae</taxon>
        <taxon>Chlorophyta</taxon>
        <taxon>Pyramimonadophyceae</taxon>
        <taxon>Pyramimonadales</taxon>
        <taxon>Pyramimonadaceae</taxon>
        <taxon>Cymbomonas</taxon>
    </lineage>
</organism>
<feature type="binding site" evidence="16">
    <location>
        <position position="390"/>
    </location>
    <ligand>
        <name>ATP</name>
        <dbReference type="ChEBI" id="CHEBI:30616"/>
    </ligand>
</feature>
<dbReference type="FunFam" id="2.70.150.10:FF:000021">
    <property type="entry name" value="Phospholipid-transporting ATPase"/>
    <property type="match status" value="1"/>
</dbReference>
<dbReference type="SUPFAM" id="SSF81660">
    <property type="entry name" value="Metal cation-transporting ATPase, ATP-binding domain N"/>
    <property type="match status" value="1"/>
</dbReference>
<evidence type="ECO:0000256" key="2">
    <source>
        <dbReference type="ARBA" id="ARBA00004236"/>
    </source>
</evidence>
<sequence length="1162" mass="129921">MKVHTMEPREISAGNQAANAGKGFQGNSIRTSKYTSVNFFPKALYEQFRRVANLYFLFIAAFSCTPLSPVTPVSNTVPLVFVIGVSLLKELYEDLKRHKSDDEVNSGKCTILHNGKFVEKMWKEIQVGDYIKVSGGTSLPCDIALIASTNPEGVTFVETMNLDGETNLKMKKALEATVNLTGEEALSKLNASVECEHPNNRLYTFTGNLIIDGEKESLGPNQILLRGCSLRNTSYIEGIVIFTGHETKVMMNSLATPSKRSSVERSLDKLILFMFALEATMCTIDAIGLPSTLDKKQWYLGLEDAVWYFDPDNKLLVGVANWVTLLVLYSTLIPISLYVSLEIIKFVTVQSFINNDRTMYHAETDTPAVARTSNLNEELGQIQYIFSDKTGTLTQNLMEFFKCSIAGEKYGSGVTEIQRANARRTGKEIVMPTRSKDARVERGFNFDDARLMHGRWQNNAKADVHKEFFRLLALCHTVIPEGPKTVDAIKYQASSPDEEALVVAGKQFGFFFHTRNLRSVIIKEEFHPSGPKDVSYEILNVLEFNSTRKRQSTILRSEDDGQIILYCKGADNVIYDRLKLTGNEYRETTKTHLQEYGEDGLRTLCLAYRHLDAGDYEQWNAIFEDARTSLVDREEKMDAAAELIEKDLLLIGCTAIEDKLQNGVPESIEQLANAGLKIWVLTGDKVETAINIGFACSLLTLEQRRFVIDSETPAIVKAEANCDSAEFSKILRQEIMSQMGEALAWGMKEQRATHPQPLAVVIDGKALQVCFETEMDKRKLLDLGLLCKAVVCCRVSPLQKALVTTLVKDGAHQITLGIGDGANDVGMIQSAHIGVGISGCEGMQAVMASDFAIAQFRFLTDLLLVHGRWSYIRISKVIGYFFYKNTTYTFTNFWFNLYACYSGQRFYDDYYQSFYNVLFTSFPVLIIGLFDQDVSKTASLRVPGLYGAGQRNDFFKTEVLATWIGMGLFQSLICFYVPVAAMHPTSATEDGLMLGVWAIGTAAYSCIIMTVNIRLALAVSFHTVYHHICIWGSIALWYIFILGYCAVKPGHLEMGSISMLSDTSDNVYYLIYQLFECPNFWLILLITPTLALLPELLIMACTRWFFPRDYHIIQEQEAIFASGSPDEDPEKSSIDAGVAVQGVNQSRPNKDSNGGVGSEAWN</sequence>
<feature type="binding site" evidence="16">
    <location>
        <position position="684"/>
    </location>
    <ligand>
        <name>ATP</name>
        <dbReference type="ChEBI" id="CHEBI:30616"/>
    </ligand>
</feature>
<dbReference type="EC" id="7.6.2.1" evidence="18"/>
<feature type="binding site" evidence="16">
    <location>
        <position position="794"/>
    </location>
    <ligand>
        <name>ATP</name>
        <dbReference type="ChEBI" id="CHEBI:30616"/>
    </ligand>
</feature>
<dbReference type="NCBIfam" id="TIGR01494">
    <property type="entry name" value="ATPase_P-type"/>
    <property type="match status" value="1"/>
</dbReference>
<evidence type="ECO:0000256" key="12">
    <source>
        <dbReference type="ARBA" id="ARBA00022989"/>
    </source>
</evidence>
<evidence type="ECO:0000256" key="10">
    <source>
        <dbReference type="ARBA" id="ARBA00022842"/>
    </source>
</evidence>
<evidence type="ECO:0000256" key="19">
    <source>
        <dbReference type="SAM" id="MobiDB-lite"/>
    </source>
</evidence>
<dbReference type="SUPFAM" id="SSF81653">
    <property type="entry name" value="Calcium ATPase, transduction domain A"/>
    <property type="match status" value="1"/>
</dbReference>
<feature type="transmembrane region" description="Helical" evidence="18">
    <location>
        <begin position="52"/>
        <end position="70"/>
    </location>
</feature>
<dbReference type="InterPro" id="IPR036412">
    <property type="entry name" value="HAD-like_sf"/>
</dbReference>
<dbReference type="InterPro" id="IPR018303">
    <property type="entry name" value="ATPase_P-typ_P_site"/>
</dbReference>
<keyword evidence="5" id="KW-1003">Cell membrane</keyword>
<dbReference type="InterPro" id="IPR023299">
    <property type="entry name" value="ATPase_P-typ_cyto_dom_N"/>
</dbReference>
<evidence type="ECO:0000256" key="18">
    <source>
        <dbReference type="RuleBase" id="RU362033"/>
    </source>
</evidence>
<dbReference type="InterPro" id="IPR032631">
    <property type="entry name" value="P-type_ATPase_N"/>
</dbReference>
<feature type="binding site" evidence="16">
    <location>
        <position position="824"/>
    </location>
    <ligand>
        <name>ATP</name>
        <dbReference type="ChEBI" id="CHEBI:30616"/>
    </ligand>
</feature>
<dbReference type="FunFam" id="3.40.50.1000:FF:000001">
    <property type="entry name" value="Phospholipid-transporting ATPase IC"/>
    <property type="match status" value="1"/>
</dbReference>
<dbReference type="AlphaFoldDB" id="A0AAE0L5V2"/>
<evidence type="ECO:0000259" key="21">
    <source>
        <dbReference type="Pfam" id="PF16212"/>
    </source>
</evidence>
<dbReference type="InterPro" id="IPR044492">
    <property type="entry name" value="P_typ_ATPase_HD_dom"/>
</dbReference>
<feature type="domain" description="P-type ATPase C-terminal" evidence="21">
    <location>
        <begin position="846"/>
        <end position="1107"/>
    </location>
</feature>
<evidence type="ECO:0000256" key="8">
    <source>
        <dbReference type="ARBA" id="ARBA00022741"/>
    </source>
</evidence>
<dbReference type="Gene3D" id="3.40.50.1000">
    <property type="entry name" value="HAD superfamily/HAD-like"/>
    <property type="match status" value="1"/>
</dbReference>
<keyword evidence="9 16" id="KW-0067">ATP-binding</keyword>
<dbReference type="InterPro" id="IPR001757">
    <property type="entry name" value="P_typ_ATPase"/>
</dbReference>
<comment type="catalytic activity">
    <reaction evidence="14 18">
        <text>ATP + H2O + phospholipidSide 1 = ADP + phosphate + phospholipidSide 2.</text>
        <dbReference type="EC" id="7.6.2.1"/>
    </reaction>
</comment>
<dbReference type="InterPro" id="IPR006539">
    <property type="entry name" value="P-type_ATPase_IV"/>
</dbReference>
<dbReference type="Pfam" id="PF16212">
    <property type="entry name" value="PhoLip_ATPase_C"/>
    <property type="match status" value="1"/>
</dbReference>
<comment type="caution">
    <text evidence="18">Lacks conserved residue(s) required for the propagation of feature annotation.</text>
</comment>
<dbReference type="GO" id="GO:0012505">
    <property type="term" value="C:endomembrane system"/>
    <property type="evidence" value="ECO:0007669"/>
    <property type="project" value="UniProtKB-SubCell"/>
</dbReference>
<evidence type="ECO:0000313" key="22">
    <source>
        <dbReference type="EMBL" id="KAK3272899.1"/>
    </source>
</evidence>
<feature type="binding site" evidence="17">
    <location>
        <position position="824"/>
    </location>
    <ligand>
        <name>Mg(2+)</name>
        <dbReference type="ChEBI" id="CHEBI:18420"/>
    </ligand>
</feature>
<feature type="domain" description="P-type ATPase N-terminal" evidence="20">
    <location>
        <begin position="13"/>
        <end position="74"/>
    </location>
</feature>
<keyword evidence="4" id="KW-0813">Transport</keyword>
<evidence type="ECO:0000256" key="3">
    <source>
        <dbReference type="ARBA" id="ARBA00008109"/>
    </source>
</evidence>
<comment type="subcellular location">
    <subcellularLocation>
        <location evidence="2">Cell membrane</location>
    </subcellularLocation>
    <subcellularLocation>
        <location evidence="1">Endomembrane system</location>
        <topology evidence="1">Multi-pass membrane protein</topology>
    </subcellularLocation>
    <subcellularLocation>
        <location evidence="18">Membrane</location>
        <topology evidence="18">Multi-pass membrane protein</topology>
    </subcellularLocation>
</comment>
<feature type="region of interest" description="Disordered" evidence="19">
    <location>
        <begin position="1122"/>
        <end position="1162"/>
    </location>
</feature>
<feature type="binding site" evidence="16">
    <location>
        <position position="800"/>
    </location>
    <ligand>
        <name>ATP</name>
        <dbReference type="ChEBI" id="CHEBI:30616"/>
    </ligand>
</feature>
<dbReference type="InterPro" id="IPR008250">
    <property type="entry name" value="ATPase_P-typ_transduc_dom_A_sf"/>
</dbReference>
<evidence type="ECO:0000256" key="14">
    <source>
        <dbReference type="ARBA" id="ARBA00034036"/>
    </source>
</evidence>
<comment type="cofactor">
    <cofactor evidence="17">
        <name>Mg(2+)</name>
        <dbReference type="ChEBI" id="CHEBI:18420"/>
    </cofactor>
</comment>
<dbReference type="SFLD" id="SFLDG00002">
    <property type="entry name" value="C1.7:_P-type_atpase_like"/>
    <property type="match status" value="1"/>
</dbReference>
<feature type="transmembrane region" description="Helical" evidence="18">
    <location>
        <begin position="1024"/>
        <end position="1044"/>
    </location>
</feature>
<dbReference type="EMBL" id="LGRX02008731">
    <property type="protein sequence ID" value="KAK3272899.1"/>
    <property type="molecule type" value="Genomic_DNA"/>
</dbReference>
<feature type="binding site" evidence="16">
    <location>
        <position position="544"/>
    </location>
    <ligand>
        <name>ATP</name>
        <dbReference type="ChEBI" id="CHEBI:30616"/>
    </ligand>
</feature>
<keyword evidence="13 18" id="KW-0472">Membrane</keyword>
<keyword evidence="11 18" id="KW-1278">Translocase</keyword>
<dbReference type="GO" id="GO:0016887">
    <property type="term" value="F:ATP hydrolysis activity"/>
    <property type="evidence" value="ECO:0007669"/>
    <property type="project" value="InterPro"/>
</dbReference>
<keyword evidence="8 16" id="KW-0547">Nucleotide-binding</keyword>
<keyword evidence="12 18" id="KW-1133">Transmembrane helix</keyword>
<feature type="binding site" evidence="16">
    <location>
        <position position="498"/>
    </location>
    <ligand>
        <name>ATP</name>
        <dbReference type="ChEBI" id="CHEBI:30616"/>
    </ligand>
</feature>
<evidence type="ECO:0000256" key="16">
    <source>
        <dbReference type="PIRSR" id="PIRSR606539-2"/>
    </source>
</evidence>
<dbReference type="InterPro" id="IPR023214">
    <property type="entry name" value="HAD_sf"/>
</dbReference>
<dbReference type="PRINTS" id="PR00119">
    <property type="entry name" value="CATATPASE"/>
</dbReference>
<keyword evidence="10 17" id="KW-0460">Magnesium</keyword>
<dbReference type="GO" id="GO:0005524">
    <property type="term" value="F:ATP binding"/>
    <property type="evidence" value="ECO:0007669"/>
    <property type="project" value="UniProtKB-UniRule"/>
</dbReference>
<accession>A0AAE0L5V2</accession>
<proteinExistence type="inferred from homology"/>
<feature type="binding site" evidence="17">
    <location>
        <position position="820"/>
    </location>
    <ligand>
        <name>Mg(2+)</name>
        <dbReference type="ChEBI" id="CHEBI:18420"/>
    </ligand>
</feature>
<keyword evidence="6 18" id="KW-0812">Transmembrane</keyword>
<dbReference type="GO" id="GO:0045332">
    <property type="term" value="P:phospholipid translocation"/>
    <property type="evidence" value="ECO:0007669"/>
    <property type="project" value="TreeGrafter"/>
</dbReference>
<dbReference type="CDD" id="cd02073">
    <property type="entry name" value="P-type_ATPase_APLT_Dnf-like"/>
    <property type="match status" value="1"/>
</dbReference>
<feature type="binding site" evidence="16">
    <location>
        <position position="568"/>
    </location>
    <ligand>
        <name>ATP</name>
        <dbReference type="ChEBI" id="CHEBI:30616"/>
    </ligand>
</feature>
<dbReference type="InterPro" id="IPR023298">
    <property type="entry name" value="ATPase_P-typ_TM_dom_sf"/>
</dbReference>
<evidence type="ECO:0000256" key="1">
    <source>
        <dbReference type="ARBA" id="ARBA00004127"/>
    </source>
</evidence>
<evidence type="ECO:0000256" key="7">
    <source>
        <dbReference type="ARBA" id="ARBA00022723"/>
    </source>
</evidence>
<feature type="binding site" evidence="17">
    <location>
        <position position="388"/>
    </location>
    <ligand>
        <name>Mg(2+)</name>
        <dbReference type="ChEBI" id="CHEBI:18420"/>
    </ligand>
</feature>
<feature type="transmembrane region" description="Helical" evidence="18">
    <location>
        <begin position="1080"/>
        <end position="1106"/>
    </location>
</feature>
<dbReference type="PANTHER" id="PTHR24092">
    <property type="entry name" value="PROBABLE PHOSPHOLIPID-TRANSPORTING ATPASE"/>
    <property type="match status" value="1"/>
</dbReference>
<feature type="binding site" evidence="16">
    <location>
        <position position="388"/>
    </location>
    <ligand>
        <name>ATP</name>
        <dbReference type="ChEBI" id="CHEBI:30616"/>
    </ligand>
</feature>
<dbReference type="Pfam" id="PF13246">
    <property type="entry name" value="Cation_ATPase"/>
    <property type="match status" value="1"/>
</dbReference>